<reference evidence="3" key="1">
    <citation type="submission" date="2023-06" db="EMBL/GenBank/DDBJ databases">
        <authorList>
            <consortium name="Lawrence Berkeley National Laboratory"/>
            <person name="Ahrendt S."/>
            <person name="Sahu N."/>
            <person name="Indic B."/>
            <person name="Wong-Bajracharya J."/>
            <person name="Merenyi Z."/>
            <person name="Ke H.-M."/>
            <person name="Monk M."/>
            <person name="Kocsube S."/>
            <person name="Drula E."/>
            <person name="Lipzen A."/>
            <person name="Balint B."/>
            <person name="Henrissat B."/>
            <person name="Andreopoulos B."/>
            <person name="Martin F.M."/>
            <person name="Harder C.B."/>
            <person name="Rigling D."/>
            <person name="Ford K.L."/>
            <person name="Foster G.D."/>
            <person name="Pangilinan J."/>
            <person name="Papanicolaou A."/>
            <person name="Barry K."/>
            <person name="LaButti K."/>
            <person name="Viragh M."/>
            <person name="Koriabine M."/>
            <person name="Yan M."/>
            <person name="Riley R."/>
            <person name="Champramary S."/>
            <person name="Plett K.L."/>
            <person name="Tsai I.J."/>
            <person name="Slot J."/>
            <person name="Sipos G."/>
            <person name="Plett J."/>
            <person name="Nagy L.G."/>
            <person name="Grigoriev I.V."/>
        </authorList>
    </citation>
    <scope>NUCLEOTIDE SEQUENCE</scope>
    <source>
        <strain evidence="3">FPL87.14</strain>
    </source>
</reference>
<keyword evidence="2" id="KW-0732">Signal</keyword>
<comment type="caution">
    <text evidence="3">The sequence shown here is derived from an EMBL/GenBank/DDBJ whole genome shotgun (WGS) entry which is preliminary data.</text>
</comment>
<dbReference type="AlphaFoldDB" id="A0AA39MKC9"/>
<evidence type="ECO:0000256" key="2">
    <source>
        <dbReference type="SAM" id="SignalP"/>
    </source>
</evidence>
<feature type="chain" id="PRO_5041250506" evidence="2">
    <location>
        <begin position="25"/>
        <end position="197"/>
    </location>
</feature>
<keyword evidence="4" id="KW-1185">Reference proteome</keyword>
<dbReference type="Proteomes" id="UP001175226">
    <property type="component" value="Unassembled WGS sequence"/>
</dbReference>
<proteinExistence type="predicted"/>
<feature type="signal peptide" evidence="2">
    <location>
        <begin position="1"/>
        <end position="24"/>
    </location>
</feature>
<accession>A0AA39MKC9</accession>
<name>A0AA39MKC9_9AGAR</name>
<sequence length="197" mass="22532">MRISQLNLLLSPSLFLSSLIPAHCLQCWPSIEYHQSATPKLYKSALTPSNLTTDNYKTLTAKRAAAEERYDEALKEIAWAAKLEALRQQELEKEWLWLEAEEKEQLQLEAKEKERQLDLKKKEQENIMERKCLDNLEKEKEKEDEENENLLAAAGIQSGKDGDSESDPVDPKTVAMAELRRRCKIAEGKKKAGSTET</sequence>
<evidence type="ECO:0000256" key="1">
    <source>
        <dbReference type="SAM" id="MobiDB-lite"/>
    </source>
</evidence>
<organism evidence="3 4">
    <name type="scientific">Armillaria borealis</name>
    <dbReference type="NCBI Taxonomy" id="47425"/>
    <lineage>
        <taxon>Eukaryota</taxon>
        <taxon>Fungi</taxon>
        <taxon>Dikarya</taxon>
        <taxon>Basidiomycota</taxon>
        <taxon>Agaricomycotina</taxon>
        <taxon>Agaricomycetes</taxon>
        <taxon>Agaricomycetidae</taxon>
        <taxon>Agaricales</taxon>
        <taxon>Marasmiineae</taxon>
        <taxon>Physalacriaceae</taxon>
        <taxon>Armillaria</taxon>
    </lineage>
</organism>
<protein>
    <submittedName>
        <fullName evidence="3">Uncharacterized protein</fullName>
    </submittedName>
</protein>
<evidence type="ECO:0000313" key="3">
    <source>
        <dbReference type="EMBL" id="KAK0437058.1"/>
    </source>
</evidence>
<evidence type="ECO:0000313" key="4">
    <source>
        <dbReference type="Proteomes" id="UP001175226"/>
    </source>
</evidence>
<dbReference type="EMBL" id="JAUEPT010000051">
    <property type="protein sequence ID" value="KAK0437058.1"/>
    <property type="molecule type" value="Genomic_DNA"/>
</dbReference>
<feature type="region of interest" description="Disordered" evidence="1">
    <location>
        <begin position="136"/>
        <end position="176"/>
    </location>
</feature>
<gene>
    <name evidence="3" type="ORF">EV421DRAFT_1907600</name>
</gene>